<feature type="active site" description="Nucleophile" evidence="3">
    <location>
        <position position="148"/>
    </location>
</feature>
<organism evidence="6 7">
    <name type="scientific">Hanseniaspora valbyensis NRRL Y-1626</name>
    <dbReference type="NCBI Taxonomy" id="766949"/>
    <lineage>
        <taxon>Eukaryota</taxon>
        <taxon>Fungi</taxon>
        <taxon>Dikarya</taxon>
        <taxon>Ascomycota</taxon>
        <taxon>Saccharomycotina</taxon>
        <taxon>Saccharomycetes</taxon>
        <taxon>Saccharomycodales</taxon>
        <taxon>Saccharomycodaceae</taxon>
        <taxon>Hanseniaspora</taxon>
    </lineage>
</organism>
<gene>
    <name evidence="6" type="ORF">HANVADRAFT_27091</name>
</gene>
<dbReference type="EMBL" id="LXPE01000113">
    <property type="protein sequence ID" value="OBA25408.1"/>
    <property type="molecule type" value="Genomic_DNA"/>
</dbReference>
<dbReference type="InterPro" id="IPR000073">
    <property type="entry name" value="AB_hydrolase_1"/>
</dbReference>
<dbReference type="PANTHER" id="PTHR32268">
    <property type="entry name" value="HOMOSERINE O-ACETYLTRANSFERASE"/>
    <property type="match status" value="1"/>
</dbReference>
<comment type="caution">
    <text evidence="6">The sequence shown here is derived from an EMBL/GenBank/DDBJ whole genome shotgun (WGS) entry which is preliminary data.</text>
</comment>
<dbReference type="GO" id="GO:0009092">
    <property type="term" value="P:homoserine metabolic process"/>
    <property type="evidence" value="ECO:0007669"/>
    <property type="project" value="TreeGrafter"/>
</dbReference>
<protein>
    <submittedName>
        <fullName evidence="6">Homoserine O-acetyltransferase</fullName>
    </submittedName>
</protein>
<dbReference type="GO" id="GO:0009086">
    <property type="term" value="P:methionine biosynthetic process"/>
    <property type="evidence" value="ECO:0007669"/>
    <property type="project" value="TreeGrafter"/>
</dbReference>
<reference evidence="7" key="1">
    <citation type="journal article" date="2016" name="Proc. Natl. Acad. Sci. U.S.A.">
        <title>Comparative genomics of biotechnologically important yeasts.</title>
        <authorList>
            <person name="Riley R."/>
            <person name="Haridas S."/>
            <person name="Wolfe K.H."/>
            <person name="Lopes M.R."/>
            <person name="Hittinger C.T."/>
            <person name="Goeker M."/>
            <person name="Salamov A.A."/>
            <person name="Wisecaver J.H."/>
            <person name="Long T.M."/>
            <person name="Calvey C.H."/>
            <person name="Aerts A.L."/>
            <person name="Barry K.W."/>
            <person name="Choi C."/>
            <person name="Clum A."/>
            <person name="Coughlan A.Y."/>
            <person name="Deshpande S."/>
            <person name="Douglass A.P."/>
            <person name="Hanson S.J."/>
            <person name="Klenk H.-P."/>
            <person name="LaButti K.M."/>
            <person name="Lapidus A."/>
            <person name="Lindquist E.A."/>
            <person name="Lipzen A.M."/>
            <person name="Meier-Kolthoff J.P."/>
            <person name="Ohm R.A."/>
            <person name="Otillar R.P."/>
            <person name="Pangilinan J.L."/>
            <person name="Peng Y."/>
            <person name="Rokas A."/>
            <person name="Rosa C.A."/>
            <person name="Scheuner C."/>
            <person name="Sibirny A.A."/>
            <person name="Slot J.C."/>
            <person name="Stielow J.B."/>
            <person name="Sun H."/>
            <person name="Kurtzman C.P."/>
            <person name="Blackwell M."/>
            <person name="Grigoriev I.V."/>
            <person name="Jeffries T.W."/>
        </authorList>
    </citation>
    <scope>NUCLEOTIDE SEQUENCE [LARGE SCALE GENOMIC DNA]</scope>
    <source>
        <strain evidence="7">NRRL Y-1626</strain>
    </source>
</reference>
<keyword evidence="7" id="KW-1185">Reference proteome</keyword>
<dbReference type="Pfam" id="PF00561">
    <property type="entry name" value="Abhydrolase_1"/>
    <property type="match status" value="1"/>
</dbReference>
<evidence type="ECO:0000313" key="6">
    <source>
        <dbReference type="EMBL" id="OBA25408.1"/>
    </source>
</evidence>
<dbReference type="HAMAP" id="MF_00296">
    <property type="entry name" value="MetX_acyltransf"/>
    <property type="match status" value="1"/>
</dbReference>
<feature type="region of interest" description="Disordered" evidence="4">
    <location>
        <begin position="281"/>
        <end position="304"/>
    </location>
</feature>
<evidence type="ECO:0000256" key="3">
    <source>
        <dbReference type="PIRSR" id="PIRSR000443-1"/>
    </source>
</evidence>
<evidence type="ECO:0000256" key="4">
    <source>
        <dbReference type="SAM" id="MobiDB-lite"/>
    </source>
</evidence>
<dbReference type="NCBIfam" id="TIGR01392">
    <property type="entry name" value="homoserO_Ac_trn"/>
    <property type="match status" value="1"/>
</dbReference>
<dbReference type="PIRSF" id="PIRSF000443">
    <property type="entry name" value="Homoser_Ac_trans"/>
    <property type="match status" value="1"/>
</dbReference>
<dbReference type="InterPro" id="IPR008220">
    <property type="entry name" value="HAT_MetX-like"/>
</dbReference>
<dbReference type="SUPFAM" id="SSF53474">
    <property type="entry name" value="alpha/beta-Hydrolases"/>
    <property type="match status" value="1"/>
</dbReference>
<name>A0A1B7T9L7_9ASCO</name>
<comment type="similarity">
    <text evidence="1">Belongs to the AB hydrolase superfamily. MetX family.</text>
</comment>
<sequence length="485" mass="54269">MHSQNKYTNLINGQHYVNVPSYTLESNNKVISNFPIAYKTWGKLSPAKDNVIVVCHALTGSADIQDWWGPLLGPKKSFDYTKYFIICLNSMGSPYGSYSPVSERYHGNENVGDYDFPVVTVRDDVRVHKMVLEQVLGVPSLKAVIGGSMGGMLALEYASLFGESFVKNLVVLASSSRHSAWCISWSEAQRQAIYSDPYFKDGLYDLEEQPAQGLAAARMTALLTYRSRNSFEQRFSRREASSEARLKMVSTKRPRQQQQQDQNNKLTNDRLLSSDVEFKQVSTDTKTHSSSSSSNNESSSSKREDKLFSAQSYLRYQGLKFVARFDANCYISITQKLDSHDLARPAYPLANPLYEANPDAVLINTLQNFKMPTLVIGIESDGLFTISEQEFLAKHIPNSQFKVVKSMEGHDAFLLEFVEVNGYIKTFLNEGEYQDGYAFEARGDGSLIGGNGDDVDIDEDVGVFKEAIQEIKESLAGEAGDVTDW</sequence>
<feature type="region of interest" description="Disordered" evidence="4">
    <location>
        <begin position="234"/>
        <end position="269"/>
    </location>
</feature>
<evidence type="ECO:0000259" key="5">
    <source>
        <dbReference type="Pfam" id="PF00561"/>
    </source>
</evidence>
<dbReference type="InterPro" id="IPR029058">
    <property type="entry name" value="AB_hydrolase_fold"/>
</dbReference>
<feature type="compositionally biased region" description="Low complexity" evidence="4">
    <location>
        <begin position="289"/>
        <end position="299"/>
    </location>
</feature>
<feature type="domain" description="AB hydrolase-1" evidence="5">
    <location>
        <begin position="50"/>
        <end position="416"/>
    </location>
</feature>
<proteinExistence type="inferred from homology"/>
<accession>A0A1B7T9L7</accession>
<evidence type="ECO:0000256" key="1">
    <source>
        <dbReference type="ARBA" id="ARBA00006886"/>
    </source>
</evidence>
<keyword evidence="2 6" id="KW-0808">Transferase</keyword>
<dbReference type="PANTHER" id="PTHR32268:SF11">
    <property type="entry name" value="HOMOSERINE O-ACETYLTRANSFERASE"/>
    <property type="match status" value="1"/>
</dbReference>
<feature type="active site" evidence="3">
    <location>
        <position position="410"/>
    </location>
</feature>
<evidence type="ECO:0000256" key="2">
    <source>
        <dbReference type="ARBA" id="ARBA00022679"/>
    </source>
</evidence>
<dbReference type="AlphaFoldDB" id="A0A1B7T9L7"/>
<dbReference type="Gene3D" id="3.40.50.1820">
    <property type="entry name" value="alpha/beta hydrolase"/>
    <property type="match status" value="1"/>
</dbReference>
<dbReference type="Proteomes" id="UP000092321">
    <property type="component" value="Unassembled WGS sequence"/>
</dbReference>
<dbReference type="OrthoDB" id="191364at2759"/>
<feature type="active site" evidence="3">
    <location>
        <position position="381"/>
    </location>
</feature>
<evidence type="ECO:0000313" key="7">
    <source>
        <dbReference type="Proteomes" id="UP000092321"/>
    </source>
</evidence>
<dbReference type="GO" id="GO:0004414">
    <property type="term" value="F:homoserine O-acetyltransferase activity"/>
    <property type="evidence" value="ECO:0007669"/>
    <property type="project" value="TreeGrafter"/>
</dbReference>
<feature type="compositionally biased region" description="Basic and acidic residues" evidence="4">
    <location>
        <begin position="234"/>
        <end position="246"/>
    </location>
</feature>